<evidence type="ECO:0000256" key="4">
    <source>
        <dbReference type="ARBA" id="ARBA00022660"/>
    </source>
</evidence>
<dbReference type="Pfam" id="PF00116">
    <property type="entry name" value="COX2"/>
    <property type="match status" value="1"/>
</dbReference>
<reference evidence="19 20" key="1">
    <citation type="submission" date="2021-01" db="EMBL/GenBank/DDBJ databases">
        <title>Belnapia mucosa sp. nov. and Belnapia arida sp. nov., isolated from the Tabernas Desert (Almeria, Spain).</title>
        <authorList>
            <person name="Molina-Menor E."/>
            <person name="Vidal-Verdu A."/>
            <person name="Calonge A."/>
            <person name="Satari L."/>
            <person name="Pereto J."/>
            <person name="Porcar M."/>
        </authorList>
    </citation>
    <scope>NUCLEOTIDE SEQUENCE [LARGE SCALE GENOMIC DNA]</scope>
    <source>
        <strain evidence="19 20">T18</strain>
    </source>
</reference>
<comment type="cofactor">
    <cofactor evidence="15">
        <name>Cu cation</name>
        <dbReference type="ChEBI" id="CHEBI:23378"/>
    </cofactor>
    <text evidence="15">Binds a copper A center.</text>
</comment>
<evidence type="ECO:0000256" key="13">
    <source>
        <dbReference type="ARBA" id="ARBA00047816"/>
    </source>
</evidence>
<dbReference type="Gene3D" id="1.10.287.90">
    <property type="match status" value="1"/>
</dbReference>
<dbReference type="Proteomes" id="UP000660885">
    <property type="component" value="Unassembled WGS sequence"/>
</dbReference>
<sequence>MQRVIGQGFGWASRLALAGLLALGGVMGTALAQDNRSSGGTVGETHSSLGAPIPWGLGLQPAGGPVKEAIHDFNTLVLWIIVAITLFVMALLAYCIWRFRASVNSNPSRTSHNTVLEIAWTVVPVLILLVIAIPSFRLIYYEDRARDADLTINVQGRQWYWHYAYPDNGDFAFDSRPIPDEDLKPDQLRNLAVDEPLVIPVGANIRVLTTGQDVIHSFFVPSLGVQKYTIPGRTLETWFRADQPGVYYGQCNQICGTNHWFMPIMVRAVPQAEFQAWVEEAKKKYAANDGMPAEASTRIAELSR</sequence>
<dbReference type="SUPFAM" id="SSF49503">
    <property type="entry name" value="Cupredoxins"/>
    <property type="match status" value="1"/>
</dbReference>
<dbReference type="InterPro" id="IPR008972">
    <property type="entry name" value="Cupredoxin"/>
</dbReference>
<keyword evidence="5 14" id="KW-0812">Transmembrane</keyword>
<feature type="domain" description="Cytochrome oxidase subunit II copper A binding" evidence="17">
    <location>
        <begin position="147"/>
        <end position="280"/>
    </location>
</feature>
<keyword evidence="3 14" id="KW-0813">Transport</keyword>
<evidence type="ECO:0000259" key="18">
    <source>
        <dbReference type="PROSITE" id="PS50999"/>
    </source>
</evidence>
<dbReference type="EMBL" id="JAETWB010000001">
    <property type="protein sequence ID" value="MBL6076414.1"/>
    <property type="molecule type" value="Genomic_DNA"/>
</dbReference>
<keyword evidence="10 15" id="KW-0186">Copper</keyword>
<comment type="function">
    <text evidence="12 15">Subunits I and II form the functional core of the enzyme complex. Electrons originating in cytochrome c are transferred via heme a and Cu(A) to the binuclear center formed by heme a3 and Cu(B).</text>
</comment>
<dbReference type="PROSITE" id="PS50999">
    <property type="entry name" value="COX2_TM"/>
    <property type="match status" value="1"/>
</dbReference>
<dbReference type="PROSITE" id="PS50857">
    <property type="entry name" value="COX2_CUA"/>
    <property type="match status" value="1"/>
</dbReference>
<organism evidence="19 20">
    <name type="scientific">Belnapia arida</name>
    <dbReference type="NCBI Taxonomy" id="2804533"/>
    <lineage>
        <taxon>Bacteria</taxon>
        <taxon>Pseudomonadati</taxon>
        <taxon>Pseudomonadota</taxon>
        <taxon>Alphaproteobacteria</taxon>
        <taxon>Acetobacterales</taxon>
        <taxon>Roseomonadaceae</taxon>
        <taxon>Belnapia</taxon>
    </lineage>
</organism>
<evidence type="ECO:0000256" key="10">
    <source>
        <dbReference type="ARBA" id="ARBA00023008"/>
    </source>
</evidence>
<evidence type="ECO:0000256" key="16">
    <source>
        <dbReference type="SAM" id="Phobius"/>
    </source>
</evidence>
<dbReference type="InterPro" id="IPR011759">
    <property type="entry name" value="Cyt_c_oxidase_su2_TM_dom"/>
</dbReference>
<evidence type="ECO:0000256" key="2">
    <source>
        <dbReference type="ARBA" id="ARBA00007866"/>
    </source>
</evidence>
<dbReference type="InterPro" id="IPR036257">
    <property type="entry name" value="Cyt_c_oxidase_su2_TM_sf"/>
</dbReference>
<keyword evidence="9 16" id="KW-1133">Transmembrane helix</keyword>
<evidence type="ECO:0000256" key="6">
    <source>
        <dbReference type="ARBA" id="ARBA00022723"/>
    </source>
</evidence>
<proteinExistence type="inferred from homology"/>
<accession>A0ABS1TVE4</accession>
<dbReference type="SUPFAM" id="SSF81464">
    <property type="entry name" value="Cytochrome c oxidase subunit II-like, transmembrane region"/>
    <property type="match status" value="1"/>
</dbReference>
<protein>
    <recommendedName>
        <fullName evidence="15">Cytochrome c oxidase subunit 2</fullName>
        <ecNumber evidence="15">7.1.1.9</ecNumber>
    </recommendedName>
</protein>
<feature type="domain" description="Cytochrome oxidase subunit II transmembrane region profile" evidence="18">
    <location>
        <begin position="51"/>
        <end position="146"/>
    </location>
</feature>
<evidence type="ECO:0000256" key="9">
    <source>
        <dbReference type="ARBA" id="ARBA00022989"/>
    </source>
</evidence>
<evidence type="ECO:0000256" key="5">
    <source>
        <dbReference type="ARBA" id="ARBA00022692"/>
    </source>
</evidence>
<evidence type="ECO:0000256" key="11">
    <source>
        <dbReference type="ARBA" id="ARBA00023136"/>
    </source>
</evidence>
<dbReference type="PANTHER" id="PTHR22888">
    <property type="entry name" value="CYTOCHROME C OXIDASE, SUBUNIT II"/>
    <property type="match status" value="1"/>
</dbReference>
<dbReference type="InterPro" id="IPR002429">
    <property type="entry name" value="CcO_II-like_C"/>
</dbReference>
<evidence type="ECO:0000256" key="3">
    <source>
        <dbReference type="ARBA" id="ARBA00022448"/>
    </source>
</evidence>
<dbReference type="InterPro" id="IPR034210">
    <property type="entry name" value="CcO_II_C"/>
</dbReference>
<dbReference type="PROSITE" id="PS00078">
    <property type="entry name" value="COX2"/>
    <property type="match status" value="1"/>
</dbReference>
<name>A0ABS1TVE4_9PROT</name>
<gene>
    <name evidence="19" type="primary">coxB</name>
    <name evidence="19" type="ORF">JMJ56_00270</name>
</gene>
<dbReference type="InterPro" id="IPR001505">
    <property type="entry name" value="Copper_CuA"/>
</dbReference>
<evidence type="ECO:0000259" key="17">
    <source>
        <dbReference type="PROSITE" id="PS50857"/>
    </source>
</evidence>
<keyword evidence="11 16" id="KW-0472">Membrane</keyword>
<dbReference type="NCBIfam" id="TIGR02866">
    <property type="entry name" value="CoxB"/>
    <property type="match status" value="1"/>
</dbReference>
<evidence type="ECO:0000256" key="15">
    <source>
        <dbReference type="RuleBase" id="RU004024"/>
    </source>
</evidence>
<keyword evidence="6 15" id="KW-0479">Metal-binding</keyword>
<dbReference type="PANTHER" id="PTHR22888:SF9">
    <property type="entry name" value="CYTOCHROME C OXIDASE SUBUNIT 2"/>
    <property type="match status" value="1"/>
</dbReference>
<comment type="subcellular location">
    <subcellularLocation>
        <location evidence="14">Cell membrane</location>
        <topology evidence="14">Multi-pass membrane protein</topology>
    </subcellularLocation>
    <subcellularLocation>
        <location evidence="1">Membrane</location>
        <topology evidence="1">Multi-pass membrane protein</topology>
    </subcellularLocation>
</comment>
<dbReference type="RefSeq" id="WP_202829617.1">
    <property type="nucleotide sequence ID" value="NZ_JAETWB010000001.1"/>
</dbReference>
<keyword evidence="4 14" id="KW-0679">Respiratory chain</keyword>
<evidence type="ECO:0000313" key="20">
    <source>
        <dbReference type="Proteomes" id="UP000660885"/>
    </source>
</evidence>
<evidence type="ECO:0000256" key="14">
    <source>
        <dbReference type="RuleBase" id="RU000456"/>
    </source>
</evidence>
<evidence type="ECO:0000256" key="12">
    <source>
        <dbReference type="ARBA" id="ARBA00024688"/>
    </source>
</evidence>
<dbReference type="InterPro" id="IPR045187">
    <property type="entry name" value="CcO_II"/>
</dbReference>
<dbReference type="PRINTS" id="PR01166">
    <property type="entry name" value="CYCOXIDASEII"/>
</dbReference>
<feature type="transmembrane region" description="Helical" evidence="16">
    <location>
        <begin position="76"/>
        <end position="97"/>
    </location>
</feature>
<dbReference type="Gene3D" id="2.60.40.420">
    <property type="entry name" value="Cupredoxins - blue copper proteins"/>
    <property type="match status" value="1"/>
</dbReference>
<dbReference type="CDD" id="cd13912">
    <property type="entry name" value="CcO_II_C"/>
    <property type="match status" value="1"/>
</dbReference>
<dbReference type="EC" id="7.1.1.9" evidence="15"/>
<evidence type="ECO:0000256" key="7">
    <source>
        <dbReference type="ARBA" id="ARBA00022967"/>
    </source>
</evidence>
<keyword evidence="20" id="KW-1185">Reference proteome</keyword>
<dbReference type="InterPro" id="IPR014222">
    <property type="entry name" value="Cyt_c_oxidase_su2"/>
</dbReference>
<comment type="caution">
    <text evidence="19">The sequence shown here is derived from an EMBL/GenBank/DDBJ whole genome shotgun (WGS) entry which is preliminary data.</text>
</comment>
<feature type="transmembrane region" description="Helical" evidence="16">
    <location>
        <begin position="118"/>
        <end position="140"/>
    </location>
</feature>
<dbReference type="Pfam" id="PF02790">
    <property type="entry name" value="COX2_TM"/>
    <property type="match status" value="1"/>
</dbReference>
<keyword evidence="7" id="KW-1278">Translocase</keyword>
<evidence type="ECO:0000313" key="19">
    <source>
        <dbReference type="EMBL" id="MBL6076414.1"/>
    </source>
</evidence>
<comment type="catalytic activity">
    <reaction evidence="13 15">
        <text>4 Fe(II)-[cytochrome c] + O2 + 8 H(+)(in) = 4 Fe(III)-[cytochrome c] + 2 H2O + 4 H(+)(out)</text>
        <dbReference type="Rhea" id="RHEA:11436"/>
        <dbReference type="Rhea" id="RHEA-COMP:10350"/>
        <dbReference type="Rhea" id="RHEA-COMP:14399"/>
        <dbReference type="ChEBI" id="CHEBI:15377"/>
        <dbReference type="ChEBI" id="CHEBI:15378"/>
        <dbReference type="ChEBI" id="CHEBI:15379"/>
        <dbReference type="ChEBI" id="CHEBI:29033"/>
        <dbReference type="ChEBI" id="CHEBI:29034"/>
        <dbReference type="EC" id="7.1.1.9"/>
    </reaction>
</comment>
<evidence type="ECO:0000256" key="1">
    <source>
        <dbReference type="ARBA" id="ARBA00004141"/>
    </source>
</evidence>
<comment type="similarity">
    <text evidence="2 14">Belongs to the cytochrome c oxidase subunit 2 family.</text>
</comment>
<keyword evidence="8 14" id="KW-0249">Electron transport</keyword>
<evidence type="ECO:0000256" key="8">
    <source>
        <dbReference type="ARBA" id="ARBA00022982"/>
    </source>
</evidence>